<protein>
    <submittedName>
        <fullName evidence="1">Uncharacterized protein</fullName>
    </submittedName>
</protein>
<reference evidence="1" key="1">
    <citation type="journal article" date="2023" name="IScience">
        <title>Live-bearing cockroach genome reveals convergent evolutionary mechanisms linked to viviparity in insects and beyond.</title>
        <authorList>
            <person name="Fouks B."/>
            <person name="Harrison M.C."/>
            <person name="Mikhailova A.A."/>
            <person name="Marchal E."/>
            <person name="English S."/>
            <person name="Carruthers M."/>
            <person name="Jennings E.C."/>
            <person name="Chiamaka E.L."/>
            <person name="Frigard R.A."/>
            <person name="Pippel M."/>
            <person name="Attardo G.M."/>
            <person name="Benoit J.B."/>
            <person name="Bornberg-Bauer E."/>
            <person name="Tobe S.S."/>
        </authorList>
    </citation>
    <scope>NUCLEOTIDE SEQUENCE</scope>
    <source>
        <strain evidence="1">Stay&amp;Tobe</strain>
    </source>
</reference>
<keyword evidence="2" id="KW-1185">Reference proteome</keyword>
<accession>A0AAD7ZC18</accession>
<dbReference type="EMBL" id="JASPKZ010009355">
    <property type="protein sequence ID" value="KAJ9577552.1"/>
    <property type="molecule type" value="Genomic_DNA"/>
</dbReference>
<comment type="caution">
    <text evidence="1">The sequence shown here is derived from an EMBL/GenBank/DDBJ whole genome shotgun (WGS) entry which is preliminary data.</text>
</comment>
<gene>
    <name evidence="1" type="ORF">L9F63_005925</name>
</gene>
<name>A0AAD7ZC18_DIPPU</name>
<feature type="non-terminal residue" evidence="1">
    <location>
        <position position="1"/>
    </location>
</feature>
<dbReference type="AlphaFoldDB" id="A0AAD7ZC18"/>
<evidence type="ECO:0000313" key="2">
    <source>
        <dbReference type="Proteomes" id="UP001233999"/>
    </source>
</evidence>
<dbReference type="Proteomes" id="UP001233999">
    <property type="component" value="Unassembled WGS sequence"/>
</dbReference>
<reference evidence="1" key="2">
    <citation type="submission" date="2023-05" db="EMBL/GenBank/DDBJ databases">
        <authorList>
            <person name="Fouks B."/>
        </authorList>
    </citation>
    <scope>NUCLEOTIDE SEQUENCE</scope>
    <source>
        <strain evidence="1">Stay&amp;Tobe</strain>
        <tissue evidence="1">Testes</tissue>
    </source>
</reference>
<sequence>MKNRIIFYFIIINGTSFINGFDWKVFTKLPERIVHSALYLKKILDYLSTHTFEKLADITGKTINCTLVKKEDIINHLNTAELKIVECALELTNTFRPYSKDLIKLVLDILNISEAASPCISATNNLPECFFTKVMPFYEEASF</sequence>
<evidence type="ECO:0000313" key="1">
    <source>
        <dbReference type="EMBL" id="KAJ9577552.1"/>
    </source>
</evidence>
<proteinExistence type="predicted"/>
<organism evidence="1 2">
    <name type="scientific">Diploptera punctata</name>
    <name type="common">Pacific beetle cockroach</name>
    <dbReference type="NCBI Taxonomy" id="6984"/>
    <lineage>
        <taxon>Eukaryota</taxon>
        <taxon>Metazoa</taxon>
        <taxon>Ecdysozoa</taxon>
        <taxon>Arthropoda</taxon>
        <taxon>Hexapoda</taxon>
        <taxon>Insecta</taxon>
        <taxon>Pterygota</taxon>
        <taxon>Neoptera</taxon>
        <taxon>Polyneoptera</taxon>
        <taxon>Dictyoptera</taxon>
        <taxon>Blattodea</taxon>
        <taxon>Blaberoidea</taxon>
        <taxon>Blaberidae</taxon>
        <taxon>Diplopterinae</taxon>
        <taxon>Diploptera</taxon>
    </lineage>
</organism>